<dbReference type="PANTHER" id="PTHR10242">
    <property type="entry name" value="8-OXOGUANINE DNA GLYCOSYLASE"/>
    <property type="match status" value="1"/>
</dbReference>
<dbReference type="OrthoDB" id="238681at2759"/>
<dbReference type="GO" id="GO:0034039">
    <property type="term" value="F:8-oxo-7,8-dihydroguanine DNA N-glycosylase activity"/>
    <property type="evidence" value="ECO:0007669"/>
    <property type="project" value="TreeGrafter"/>
</dbReference>
<protein>
    <recommendedName>
        <fullName evidence="3">DNA-(apurinic or apyrimidinic site) lyase</fullName>
        <ecNumber evidence="3">4.2.99.18</ecNumber>
    </recommendedName>
</protein>
<dbReference type="AlphaFoldDB" id="A0A8H2XMN4"/>
<evidence type="ECO:0000256" key="12">
    <source>
        <dbReference type="SAM" id="MobiDB-lite"/>
    </source>
</evidence>
<dbReference type="GO" id="GO:0003684">
    <property type="term" value="F:damaged DNA binding"/>
    <property type="evidence" value="ECO:0007669"/>
    <property type="project" value="InterPro"/>
</dbReference>
<dbReference type="GO" id="GO:0006289">
    <property type="term" value="P:nucleotide-excision repair"/>
    <property type="evidence" value="ECO:0007669"/>
    <property type="project" value="InterPro"/>
</dbReference>
<dbReference type="InterPro" id="IPR023170">
    <property type="entry name" value="HhH_base_excis_C"/>
</dbReference>
<comment type="similarity">
    <text evidence="2">Belongs to the type-1 OGG1 family.</text>
</comment>
<keyword evidence="7" id="KW-0456">Lyase</keyword>
<dbReference type="GO" id="GO:0140078">
    <property type="term" value="F:class I DNA-(apurinic or apyrimidinic site) endonuclease activity"/>
    <property type="evidence" value="ECO:0007669"/>
    <property type="project" value="UniProtKB-EC"/>
</dbReference>
<evidence type="ECO:0000313" key="15">
    <source>
        <dbReference type="Proteomes" id="UP000663831"/>
    </source>
</evidence>
<organism evidence="14 15">
    <name type="scientific">Rhizoctonia solani</name>
    <dbReference type="NCBI Taxonomy" id="456999"/>
    <lineage>
        <taxon>Eukaryota</taxon>
        <taxon>Fungi</taxon>
        <taxon>Dikarya</taxon>
        <taxon>Basidiomycota</taxon>
        <taxon>Agaricomycotina</taxon>
        <taxon>Agaricomycetes</taxon>
        <taxon>Cantharellales</taxon>
        <taxon>Ceratobasidiaceae</taxon>
        <taxon>Rhizoctonia</taxon>
    </lineage>
</organism>
<feature type="compositionally biased region" description="Basic residues" evidence="12">
    <location>
        <begin position="628"/>
        <end position="638"/>
    </location>
</feature>
<dbReference type="Proteomes" id="UP000663831">
    <property type="component" value="Unassembled WGS sequence"/>
</dbReference>
<proteinExistence type="inferred from homology"/>
<evidence type="ECO:0000256" key="7">
    <source>
        <dbReference type="ARBA" id="ARBA00023239"/>
    </source>
</evidence>
<evidence type="ECO:0000313" key="14">
    <source>
        <dbReference type="EMBL" id="CAE6430738.1"/>
    </source>
</evidence>
<dbReference type="SUPFAM" id="SSF55945">
    <property type="entry name" value="TATA-box binding protein-like"/>
    <property type="match status" value="1"/>
</dbReference>
<evidence type="ECO:0000256" key="6">
    <source>
        <dbReference type="ARBA" id="ARBA00023204"/>
    </source>
</evidence>
<keyword evidence="10" id="KW-0326">Glycosidase</keyword>
<keyword evidence="5" id="KW-0378">Hydrolase</keyword>
<gene>
    <name evidence="14" type="ORF">RDB_LOCUS42916</name>
</gene>
<dbReference type="InterPro" id="IPR012904">
    <property type="entry name" value="OGG_N"/>
</dbReference>
<evidence type="ECO:0000256" key="8">
    <source>
        <dbReference type="ARBA" id="ARBA00023242"/>
    </source>
</evidence>
<dbReference type="EMBL" id="CAJMWV010001213">
    <property type="protein sequence ID" value="CAE6430738.1"/>
    <property type="molecule type" value="Genomic_DNA"/>
</dbReference>
<dbReference type="PANTHER" id="PTHR10242:SF2">
    <property type="entry name" value="N-GLYCOSYLASE_DNA LYASE"/>
    <property type="match status" value="1"/>
</dbReference>
<feature type="compositionally biased region" description="Basic and acidic residues" evidence="12">
    <location>
        <begin position="590"/>
        <end position="599"/>
    </location>
</feature>
<dbReference type="InterPro" id="IPR052054">
    <property type="entry name" value="Oxidative_DNA_repair_enzyme"/>
</dbReference>
<keyword evidence="6" id="KW-0234">DNA repair</keyword>
<evidence type="ECO:0000259" key="13">
    <source>
        <dbReference type="SMART" id="SM00478"/>
    </source>
</evidence>
<feature type="domain" description="HhH-GPD" evidence="13">
    <location>
        <begin position="147"/>
        <end position="331"/>
    </location>
</feature>
<keyword evidence="9" id="KW-0511">Multifunctional enzyme</keyword>
<feature type="compositionally biased region" description="Basic residues" evidence="12">
    <location>
        <begin position="579"/>
        <end position="589"/>
    </location>
</feature>
<dbReference type="GO" id="GO:0005634">
    <property type="term" value="C:nucleus"/>
    <property type="evidence" value="ECO:0007669"/>
    <property type="project" value="UniProtKB-SubCell"/>
</dbReference>
<dbReference type="InterPro" id="IPR003265">
    <property type="entry name" value="HhH-GPD_domain"/>
</dbReference>
<evidence type="ECO:0000256" key="11">
    <source>
        <dbReference type="ARBA" id="ARBA00044632"/>
    </source>
</evidence>
<evidence type="ECO:0000256" key="5">
    <source>
        <dbReference type="ARBA" id="ARBA00022801"/>
    </source>
</evidence>
<feature type="compositionally biased region" description="Basic and acidic residues" evidence="12">
    <location>
        <begin position="503"/>
        <end position="540"/>
    </location>
</feature>
<name>A0A8H2XMN4_9AGAM</name>
<dbReference type="GO" id="GO:0006285">
    <property type="term" value="P:base-excision repair, AP site formation"/>
    <property type="evidence" value="ECO:0007669"/>
    <property type="project" value="TreeGrafter"/>
</dbReference>
<evidence type="ECO:0000256" key="2">
    <source>
        <dbReference type="ARBA" id="ARBA00010679"/>
    </source>
</evidence>
<dbReference type="FunFam" id="1.10.1670.10:FF:000005">
    <property type="entry name" value="N-glycosylase/DNA lyase OGG1"/>
    <property type="match status" value="1"/>
</dbReference>
<keyword evidence="4" id="KW-0227">DNA damage</keyword>
<dbReference type="InterPro" id="IPR011257">
    <property type="entry name" value="DNA_glycosylase"/>
</dbReference>
<comment type="caution">
    <text evidence="14">The sequence shown here is derived from an EMBL/GenBank/DDBJ whole genome shotgun (WGS) entry which is preliminary data.</text>
</comment>
<accession>A0A8H2XMN4</accession>
<reference evidence="14" key="1">
    <citation type="submission" date="2021-01" db="EMBL/GenBank/DDBJ databases">
        <authorList>
            <person name="Kaushik A."/>
        </authorList>
    </citation>
    <scope>NUCLEOTIDE SEQUENCE</scope>
    <source>
        <strain evidence="14">AG3-1AP</strain>
    </source>
</reference>
<feature type="region of interest" description="Disordered" evidence="12">
    <location>
        <begin position="503"/>
        <end position="638"/>
    </location>
</feature>
<dbReference type="SUPFAM" id="SSF48150">
    <property type="entry name" value="DNA-glycosylase"/>
    <property type="match status" value="1"/>
</dbReference>
<dbReference type="EC" id="4.2.99.18" evidence="3"/>
<evidence type="ECO:0000256" key="9">
    <source>
        <dbReference type="ARBA" id="ARBA00023268"/>
    </source>
</evidence>
<dbReference type="Gene3D" id="1.10.1670.10">
    <property type="entry name" value="Helix-hairpin-Helix base-excision DNA repair enzymes (C-terminal)"/>
    <property type="match status" value="1"/>
</dbReference>
<dbReference type="Gene3D" id="1.10.340.30">
    <property type="entry name" value="Hypothetical protein, domain 2"/>
    <property type="match status" value="1"/>
</dbReference>
<dbReference type="CDD" id="cd00056">
    <property type="entry name" value="ENDO3c"/>
    <property type="match status" value="1"/>
</dbReference>
<dbReference type="Pfam" id="PF00730">
    <property type="entry name" value="HhH-GPD"/>
    <property type="match status" value="1"/>
</dbReference>
<evidence type="ECO:0000256" key="1">
    <source>
        <dbReference type="ARBA" id="ARBA00004123"/>
    </source>
</evidence>
<evidence type="ECO:0000256" key="10">
    <source>
        <dbReference type="ARBA" id="ARBA00023295"/>
    </source>
</evidence>
<evidence type="ECO:0000256" key="4">
    <source>
        <dbReference type="ARBA" id="ARBA00022763"/>
    </source>
</evidence>
<evidence type="ECO:0000256" key="3">
    <source>
        <dbReference type="ARBA" id="ARBA00012720"/>
    </source>
</evidence>
<dbReference type="SMART" id="SM00478">
    <property type="entry name" value="ENDO3c"/>
    <property type="match status" value="1"/>
</dbReference>
<comment type="catalytic activity">
    <reaction evidence="11">
        <text>2'-deoxyribonucleotide-(2'-deoxyribose 5'-phosphate)-2'-deoxyribonucleotide-DNA = a 3'-end 2'-deoxyribonucleotide-(2,3-dehydro-2,3-deoxyribose 5'-phosphate)-DNA + a 5'-end 5'-phospho-2'-deoxyribonucleoside-DNA + H(+)</text>
        <dbReference type="Rhea" id="RHEA:66592"/>
        <dbReference type="Rhea" id="RHEA-COMP:13180"/>
        <dbReference type="Rhea" id="RHEA-COMP:16897"/>
        <dbReference type="Rhea" id="RHEA-COMP:17067"/>
        <dbReference type="ChEBI" id="CHEBI:15378"/>
        <dbReference type="ChEBI" id="CHEBI:136412"/>
        <dbReference type="ChEBI" id="CHEBI:157695"/>
        <dbReference type="ChEBI" id="CHEBI:167181"/>
        <dbReference type="EC" id="4.2.99.18"/>
    </reaction>
</comment>
<dbReference type="Pfam" id="PF07934">
    <property type="entry name" value="OGG_N"/>
    <property type="match status" value="1"/>
</dbReference>
<comment type="subcellular location">
    <subcellularLocation>
        <location evidence="1">Nucleus</location>
    </subcellularLocation>
</comment>
<sequence length="638" mass="70990">MASVFKAVELPIAQLNLKAVLKCGQSFRWTMVPLDASKPGTEAKPHDLPTEEWRLTLNDRVVCLRQTATDLFYKAHFPAESAIKHSSNDEDSTLLWLRDYFQLDIDLEALYADWGKRDPVFQRVAPRFAGIRILRQDPWENLVSFICSQNNHISRITSMVHSLGINFSPPICSSSELPGAPLDASWHPFPPPKALADSNVEAKLRELGFGYRAKYIQKTAAMLCEKHEDPMKALLELRQLSTSEARERLLEFHGVGPKVADCILLMSLDKTEVVPVDTHVQKIATKMYGFKSQGKQPKAMNPRLYSEIASKFTDTWGPYAGWAHSVLFTADLKSFANFGLESAAAAMAHDATLPLPSPAPTVDKTPLDEQPTPATKSEKSPRKPGKRKLKPESNTGLKIDKGETQESSQDTTLVERVKRPIYQPVVFSSLTTTPSFFEHTPVMSGNHFLRSMAEPVSHEPERANSSNEVPEVHFADTVSVVTEVNKISEAPLVDAPLELTTKDDTDAAKANEQIRRSASRDREMRDEEGLTLKAIPREASEDPPTTTAEVAEGVEKLDISTPPESKKRKSQDEIEQARTKGRKGARKGRKPGEDRDEGPGKTSARRGSGAKRRNSVPSQNEPTQELRRSKRRKSTSSQ</sequence>
<feature type="region of interest" description="Disordered" evidence="12">
    <location>
        <begin position="354"/>
        <end position="412"/>
    </location>
</feature>
<dbReference type="Gene3D" id="3.30.310.40">
    <property type="match status" value="1"/>
</dbReference>
<keyword evidence="8" id="KW-0539">Nucleus</keyword>